<feature type="transmembrane region" description="Helical" evidence="1">
    <location>
        <begin position="12"/>
        <end position="35"/>
    </location>
</feature>
<gene>
    <name evidence="2" type="ORF">KRR39_01195</name>
</gene>
<dbReference type="RefSeq" id="WP_216940009.1">
    <property type="nucleotide sequence ID" value="NZ_CP077062.1"/>
</dbReference>
<protein>
    <submittedName>
        <fullName evidence="2">VanW family protein</fullName>
    </submittedName>
</protein>
<reference evidence="2" key="1">
    <citation type="submission" date="2021-06" db="EMBL/GenBank/DDBJ databases">
        <title>Complete genome sequence of Nocardioides sp. G188.</title>
        <authorList>
            <person name="Im W.-T."/>
        </authorList>
    </citation>
    <scope>NUCLEOTIDE SEQUENCE</scope>
    <source>
        <strain evidence="2">G188</strain>
    </source>
</reference>
<dbReference type="InterPro" id="IPR052913">
    <property type="entry name" value="Glycopeptide_resist_protein"/>
</dbReference>
<keyword evidence="1" id="KW-1133">Transmembrane helix</keyword>
<organism evidence="2 3">
    <name type="scientific">Nocardioides panacis</name>
    <dbReference type="NCBI Taxonomy" id="2849501"/>
    <lineage>
        <taxon>Bacteria</taxon>
        <taxon>Bacillati</taxon>
        <taxon>Actinomycetota</taxon>
        <taxon>Actinomycetes</taxon>
        <taxon>Propionibacteriales</taxon>
        <taxon>Nocardioidaceae</taxon>
        <taxon>Nocardioides</taxon>
    </lineage>
</organism>
<proteinExistence type="predicted"/>
<dbReference type="InterPro" id="IPR007391">
    <property type="entry name" value="Vancomycin_resist_VanW"/>
</dbReference>
<keyword evidence="1" id="KW-0472">Membrane</keyword>
<keyword evidence="3" id="KW-1185">Reference proteome</keyword>
<dbReference type="AlphaFoldDB" id="A0A975SYX7"/>
<evidence type="ECO:0000313" key="3">
    <source>
        <dbReference type="Proteomes" id="UP000683575"/>
    </source>
</evidence>
<dbReference type="PANTHER" id="PTHR35788">
    <property type="entry name" value="EXPORTED PROTEIN-RELATED"/>
    <property type="match status" value="1"/>
</dbReference>
<dbReference type="Proteomes" id="UP000683575">
    <property type="component" value="Chromosome"/>
</dbReference>
<dbReference type="PANTHER" id="PTHR35788:SF1">
    <property type="entry name" value="EXPORTED PROTEIN"/>
    <property type="match status" value="1"/>
</dbReference>
<dbReference type="Pfam" id="PF04294">
    <property type="entry name" value="VanW"/>
    <property type="match status" value="1"/>
</dbReference>
<name>A0A975SYX7_9ACTN</name>
<accession>A0A975SYX7</accession>
<keyword evidence="1" id="KW-0812">Transmembrane</keyword>
<sequence>MSDEPYRTSDRRVIPALMLGLVALFGAVYVAGYFFTSDRIPRGTTVSGVEIGGLTPVAAQARLRTGLEQRATDPVRVVANGEPASIDPTGAGLSVDVPATVAQSGGGRSWEPGRMWDYFAGGSDEDAVVRVDRDALDRAVAEVADEVDVPAVEGSVAFAGGEAVAKYPEKGTVVDRDAAADAVTGAFLGAGDPVELPTVEADPQVGKDAVSRAMEGFANPAVSASVVVALAGEGVSLQPEDFTPALSMTPVDGELEPVLDGAVLVDALGPRMRTIARSPRDASFRIVRGVPEVVPSRVGVTFDPADVTGRFLDVLTRTGADRRLDVASVEAPPDFTTEAANALGVTERVSSFTTSFPYASYRNQNLGRAAELIDGTLLKPGDTFSLNDTVGERTAANGFTKGFVISDGVFREDFGGGVSQVATTTFNAAFFAGLEDVEHKPHSFYIDRYPVGREATVAWGAVDLRFRNTTPYGVYVRASVDPSSPSRQGAMHVSMYSTKYWDIKAEQSARYNETAPETRQLSGPECVPNTGYGGFDIDVYRLFYKAGSSKLDHRETMHTRYTPSDSVVCS</sequence>
<evidence type="ECO:0000313" key="2">
    <source>
        <dbReference type="EMBL" id="QWZ08519.1"/>
    </source>
</evidence>
<dbReference type="KEGG" id="nps:KRR39_01195"/>
<dbReference type="EMBL" id="CP077062">
    <property type="protein sequence ID" value="QWZ08519.1"/>
    <property type="molecule type" value="Genomic_DNA"/>
</dbReference>
<evidence type="ECO:0000256" key="1">
    <source>
        <dbReference type="SAM" id="Phobius"/>
    </source>
</evidence>